<dbReference type="EMBL" id="BGPR01033620">
    <property type="protein sequence ID" value="GBO07628.1"/>
    <property type="molecule type" value="Genomic_DNA"/>
</dbReference>
<accession>A0A4Y2U467</accession>
<keyword evidence="2" id="KW-1185">Reference proteome</keyword>
<gene>
    <name evidence="1" type="ORF">AVEN_65803_1</name>
</gene>
<sequence>MSTLKLRSVFGESLLCQAQVGREDLSWARSGFGRISTLPRARSGLDESHSLGQVGFQTNLLDPGQVLTNFYSCLRSGLADFSLMQVGFDQSSTLGPRSGLAEFSLVRPRVRFGQIYSWAGWVWQISDEL</sequence>
<comment type="caution">
    <text evidence="1">The sequence shown here is derived from an EMBL/GenBank/DDBJ whole genome shotgun (WGS) entry which is preliminary data.</text>
</comment>
<dbReference type="AlphaFoldDB" id="A0A4Y2U467"/>
<evidence type="ECO:0000313" key="1">
    <source>
        <dbReference type="EMBL" id="GBO07628.1"/>
    </source>
</evidence>
<protein>
    <submittedName>
        <fullName evidence="1">Uncharacterized protein</fullName>
    </submittedName>
</protein>
<name>A0A4Y2U467_ARAVE</name>
<organism evidence="1 2">
    <name type="scientific">Araneus ventricosus</name>
    <name type="common">Orbweaver spider</name>
    <name type="synonym">Epeira ventricosa</name>
    <dbReference type="NCBI Taxonomy" id="182803"/>
    <lineage>
        <taxon>Eukaryota</taxon>
        <taxon>Metazoa</taxon>
        <taxon>Ecdysozoa</taxon>
        <taxon>Arthropoda</taxon>
        <taxon>Chelicerata</taxon>
        <taxon>Arachnida</taxon>
        <taxon>Araneae</taxon>
        <taxon>Araneomorphae</taxon>
        <taxon>Entelegynae</taxon>
        <taxon>Araneoidea</taxon>
        <taxon>Araneidae</taxon>
        <taxon>Araneus</taxon>
    </lineage>
</organism>
<dbReference type="Proteomes" id="UP000499080">
    <property type="component" value="Unassembled WGS sequence"/>
</dbReference>
<reference evidence="1 2" key="1">
    <citation type="journal article" date="2019" name="Sci. Rep.">
        <title>Orb-weaving spider Araneus ventricosus genome elucidates the spidroin gene catalogue.</title>
        <authorList>
            <person name="Kono N."/>
            <person name="Nakamura H."/>
            <person name="Ohtoshi R."/>
            <person name="Moran D.A.P."/>
            <person name="Shinohara A."/>
            <person name="Yoshida Y."/>
            <person name="Fujiwara M."/>
            <person name="Mori M."/>
            <person name="Tomita M."/>
            <person name="Arakawa K."/>
        </authorList>
    </citation>
    <scope>NUCLEOTIDE SEQUENCE [LARGE SCALE GENOMIC DNA]</scope>
</reference>
<evidence type="ECO:0000313" key="2">
    <source>
        <dbReference type="Proteomes" id="UP000499080"/>
    </source>
</evidence>
<proteinExistence type="predicted"/>